<dbReference type="eggNOG" id="ENOG5031S5M">
    <property type="taxonomic scope" value="Bacteria"/>
</dbReference>
<reference evidence="1 2" key="1">
    <citation type="submission" date="2016-08" db="EMBL/GenBank/DDBJ databases">
        <title>Complete genome sequence of Acinetobacter baylyi strain GFJ2.</title>
        <authorList>
            <person name="Tabata M."/>
            <person name="Kuboki S."/>
            <person name="Gibu N."/>
            <person name="Kinouchi Y."/>
            <person name="Vangnai A."/>
            <person name="Kasai D."/>
            <person name="Fukuda M."/>
        </authorList>
    </citation>
    <scope>NUCLEOTIDE SEQUENCE [LARGE SCALE GENOMIC DNA]</scope>
    <source>
        <strain evidence="1 2">GFJ2</strain>
    </source>
</reference>
<dbReference type="GeneID" id="67510720"/>
<name>A0A1P8EI46_9GAMM</name>
<evidence type="ECO:0000313" key="2">
    <source>
        <dbReference type="Proteomes" id="UP000185674"/>
    </source>
</evidence>
<dbReference type="AlphaFoldDB" id="A0A1P8EI46"/>
<gene>
    <name evidence="1" type="ORF">BEN76_07560</name>
</gene>
<dbReference type="Proteomes" id="UP000185674">
    <property type="component" value="Chromosome"/>
</dbReference>
<dbReference type="EMBL" id="CP016896">
    <property type="protein sequence ID" value="APV35881.1"/>
    <property type="molecule type" value="Genomic_DNA"/>
</dbReference>
<evidence type="ECO:0000313" key="1">
    <source>
        <dbReference type="EMBL" id="APV35881.1"/>
    </source>
</evidence>
<accession>A0A1P8EI46</accession>
<dbReference type="KEGG" id="asol:BEN76_07560"/>
<protein>
    <submittedName>
        <fullName evidence="1">Uncharacterized protein</fullName>
    </submittedName>
</protein>
<organism evidence="1 2">
    <name type="scientific">Acinetobacter soli</name>
    <dbReference type="NCBI Taxonomy" id="487316"/>
    <lineage>
        <taxon>Bacteria</taxon>
        <taxon>Pseudomonadati</taxon>
        <taxon>Pseudomonadota</taxon>
        <taxon>Gammaproteobacteria</taxon>
        <taxon>Moraxellales</taxon>
        <taxon>Moraxellaceae</taxon>
        <taxon>Acinetobacter</taxon>
    </lineage>
</organism>
<dbReference type="RefSeq" id="WP_004936555.1">
    <property type="nucleotide sequence ID" value="NZ_BBNM01000007.1"/>
</dbReference>
<proteinExistence type="predicted"/>
<sequence>MKKIAAVSVVGLVLVLGYGIYIDSRAKKRQEILHIIKDAEKGIKMIEANPNHINHKFLTERATQEQF</sequence>